<dbReference type="GO" id="GO:0009873">
    <property type="term" value="P:ethylene-activated signaling pathway"/>
    <property type="evidence" value="ECO:0007669"/>
    <property type="project" value="InterPro"/>
</dbReference>
<evidence type="ECO:0000313" key="9">
    <source>
        <dbReference type="EMBL" id="KAG6529383.1"/>
    </source>
</evidence>
<feature type="domain" description="AP2/ERF" evidence="8">
    <location>
        <begin position="191"/>
        <end position="248"/>
    </location>
</feature>
<dbReference type="Pfam" id="PF00847">
    <property type="entry name" value="AP2"/>
    <property type="match status" value="1"/>
</dbReference>
<feature type="compositionally biased region" description="Polar residues" evidence="6">
    <location>
        <begin position="345"/>
        <end position="356"/>
    </location>
</feature>
<keyword evidence="7" id="KW-0472">Membrane</keyword>
<dbReference type="EMBL" id="JACMSC010000003">
    <property type="protein sequence ID" value="KAG6529383.1"/>
    <property type="molecule type" value="Genomic_DNA"/>
</dbReference>
<keyword evidence="7" id="KW-0812">Transmembrane</keyword>
<dbReference type="GO" id="GO:0005634">
    <property type="term" value="C:nucleus"/>
    <property type="evidence" value="ECO:0007669"/>
    <property type="project" value="UniProtKB-SubCell"/>
</dbReference>
<keyword evidence="4" id="KW-0804">Transcription</keyword>
<evidence type="ECO:0000256" key="1">
    <source>
        <dbReference type="ARBA" id="ARBA00004123"/>
    </source>
</evidence>
<dbReference type="Gene3D" id="3.30.730.10">
    <property type="entry name" value="AP2/ERF domain"/>
    <property type="match status" value="1"/>
</dbReference>
<keyword evidence="10" id="KW-1185">Reference proteome</keyword>
<dbReference type="AlphaFoldDB" id="A0A8J5LT95"/>
<keyword evidence="7" id="KW-1133">Transmembrane helix</keyword>
<evidence type="ECO:0000256" key="4">
    <source>
        <dbReference type="ARBA" id="ARBA00023163"/>
    </source>
</evidence>
<dbReference type="InterPro" id="IPR044808">
    <property type="entry name" value="ERF_plant"/>
</dbReference>
<evidence type="ECO:0000313" key="10">
    <source>
        <dbReference type="Proteomes" id="UP000734854"/>
    </source>
</evidence>
<protein>
    <recommendedName>
        <fullName evidence="8">AP2/ERF domain-containing protein</fullName>
    </recommendedName>
</protein>
<dbReference type="PRINTS" id="PR00367">
    <property type="entry name" value="ETHRSPELEMNT"/>
</dbReference>
<gene>
    <name evidence="9" type="ORF">ZIOFF_011581</name>
</gene>
<evidence type="ECO:0000256" key="7">
    <source>
        <dbReference type="SAM" id="Phobius"/>
    </source>
</evidence>
<dbReference type="PROSITE" id="PS51032">
    <property type="entry name" value="AP2_ERF"/>
    <property type="match status" value="1"/>
</dbReference>
<dbReference type="SUPFAM" id="SSF54171">
    <property type="entry name" value="DNA-binding domain"/>
    <property type="match status" value="1"/>
</dbReference>
<feature type="transmembrane region" description="Helical" evidence="7">
    <location>
        <begin position="20"/>
        <end position="40"/>
    </location>
</feature>
<dbReference type="GO" id="GO:0003700">
    <property type="term" value="F:DNA-binding transcription factor activity"/>
    <property type="evidence" value="ECO:0007669"/>
    <property type="project" value="InterPro"/>
</dbReference>
<reference evidence="9 10" key="1">
    <citation type="submission" date="2020-08" db="EMBL/GenBank/DDBJ databases">
        <title>Plant Genome Project.</title>
        <authorList>
            <person name="Zhang R.-G."/>
        </authorList>
    </citation>
    <scope>NUCLEOTIDE SEQUENCE [LARGE SCALE GENOMIC DNA]</scope>
    <source>
        <tissue evidence="9">Rhizome</tissue>
    </source>
</reference>
<dbReference type="PANTHER" id="PTHR31190:SF421">
    <property type="entry name" value="ETHYLENE-RESPONSIVE TRANSCRIPTION FACTOR ERF110"/>
    <property type="match status" value="1"/>
</dbReference>
<evidence type="ECO:0000256" key="5">
    <source>
        <dbReference type="ARBA" id="ARBA00023242"/>
    </source>
</evidence>
<comment type="subcellular location">
    <subcellularLocation>
        <location evidence="1">Nucleus</location>
    </subcellularLocation>
</comment>
<evidence type="ECO:0000256" key="6">
    <source>
        <dbReference type="SAM" id="MobiDB-lite"/>
    </source>
</evidence>
<evidence type="ECO:0000259" key="8">
    <source>
        <dbReference type="PROSITE" id="PS51032"/>
    </source>
</evidence>
<keyword evidence="2" id="KW-0805">Transcription regulation</keyword>
<keyword evidence="3" id="KW-0238">DNA-binding</keyword>
<dbReference type="SMART" id="SM00380">
    <property type="entry name" value="AP2"/>
    <property type="match status" value="1"/>
</dbReference>
<organism evidence="9 10">
    <name type="scientific">Zingiber officinale</name>
    <name type="common">Ginger</name>
    <name type="synonym">Amomum zingiber</name>
    <dbReference type="NCBI Taxonomy" id="94328"/>
    <lineage>
        <taxon>Eukaryota</taxon>
        <taxon>Viridiplantae</taxon>
        <taxon>Streptophyta</taxon>
        <taxon>Embryophyta</taxon>
        <taxon>Tracheophyta</taxon>
        <taxon>Spermatophyta</taxon>
        <taxon>Magnoliopsida</taxon>
        <taxon>Liliopsida</taxon>
        <taxon>Zingiberales</taxon>
        <taxon>Zingiberaceae</taxon>
        <taxon>Zingiber</taxon>
    </lineage>
</organism>
<evidence type="ECO:0000256" key="2">
    <source>
        <dbReference type="ARBA" id="ARBA00023015"/>
    </source>
</evidence>
<dbReference type="Proteomes" id="UP000734854">
    <property type="component" value="Unassembled WGS sequence"/>
</dbReference>
<name>A0A8J5LT95_ZINOF</name>
<feature type="region of interest" description="Disordered" evidence="6">
    <location>
        <begin position="315"/>
        <end position="356"/>
    </location>
</feature>
<dbReference type="InterPro" id="IPR001471">
    <property type="entry name" value="AP2/ERF_dom"/>
</dbReference>
<comment type="caution">
    <text evidence="9">The sequence shown here is derived from an EMBL/GenBank/DDBJ whole genome shotgun (WGS) entry which is preliminary data.</text>
</comment>
<dbReference type="GO" id="GO:0003677">
    <property type="term" value="F:DNA binding"/>
    <property type="evidence" value="ECO:0007669"/>
    <property type="project" value="UniProtKB-KW"/>
</dbReference>
<dbReference type="PANTHER" id="PTHR31190">
    <property type="entry name" value="DNA-BINDING DOMAIN"/>
    <property type="match status" value="1"/>
</dbReference>
<keyword evidence="5" id="KW-0539">Nucleus</keyword>
<dbReference type="CDD" id="cd00018">
    <property type="entry name" value="AP2"/>
    <property type="match status" value="1"/>
</dbReference>
<sequence length="356" mass="38694">MLINTSGYSLSTSIYVRKFLIWVVHLFGISVLNVAFELFLEQDNSCKVIAISNAHVVELESAKLFSIRTWFEVAELPPDSAVPLDFMNADGLGGDCPLLVASPPLAEPATLTLPFREQETSVIVAALKRVIAGEGAGVSRQKRTRESFSGEAPPRLYFDFTETKQAEVADAVGASGGASAVAGRERGGKMRYRGVRHRPWGKWAAEIRDPQKAARVWLGTFATAEAAARAYDEAALRFRGNRAKLNFPEEASCHRRLPPAPSDNIATGSIAPAALLESHPFGVGTVRDSMILPEQDAPALLHQIQWTSVPTWEAATAAPPSSPPFYSPELTQDMDFIQSPEWNDESTSYPPSSSPI</sequence>
<dbReference type="FunFam" id="3.30.730.10:FF:000001">
    <property type="entry name" value="Ethylene-responsive transcription factor 2"/>
    <property type="match status" value="1"/>
</dbReference>
<dbReference type="InterPro" id="IPR016177">
    <property type="entry name" value="DNA-bd_dom_sf"/>
</dbReference>
<proteinExistence type="predicted"/>
<dbReference type="InterPro" id="IPR036955">
    <property type="entry name" value="AP2/ERF_dom_sf"/>
</dbReference>
<accession>A0A8J5LT95</accession>
<evidence type="ECO:0000256" key="3">
    <source>
        <dbReference type="ARBA" id="ARBA00023125"/>
    </source>
</evidence>